<reference evidence="4 5" key="1">
    <citation type="submission" date="2020-03" db="EMBL/GenBank/DDBJ databases">
        <title>Screen low temperature-resistant strains for efficient degradation of petroleum hydrocarbons under the low temperature.</title>
        <authorList>
            <person name="Wang Y."/>
            <person name="Chen J."/>
        </authorList>
    </citation>
    <scope>NUCLEOTIDE SEQUENCE [LARGE SCALE GENOMIC DNA]</scope>
    <source>
        <strain evidence="4 5">KB1</strain>
    </source>
</reference>
<organism evidence="4 5">
    <name type="scientific">Rhodococcus erythropolis</name>
    <name type="common">Arthrobacter picolinophilus</name>
    <dbReference type="NCBI Taxonomy" id="1833"/>
    <lineage>
        <taxon>Bacteria</taxon>
        <taxon>Bacillati</taxon>
        <taxon>Actinomycetota</taxon>
        <taxon>Actinomycetes</taxon>
        <taxon>Mycobacteriales</taxon>
        <taxon>Nocardiaceae</taxon>
        <taxon>Rhodococcus</taxon>
        <taxon>Rhodococcus erythropolis group</taxon>
    </lineage>
</organism>
<proteinExistence type="inferred from homology"/>
<gene>
    <name evidence="4" type="ORF">G9444_6351</name>
</gene>
<evidence type="ECO:0000256" key="3">
    <source>
        <dbReference type="SAM" id="SignalP"/>
    </source>
</evidence>
<comment type="similarity">
    <text evidence="1">Belongs to the glycosyl hydrolase 25 family.</text>
</comment>
<dbReference type="EMBL" id="CP050124">
    <property type="protein sequence ID" value="QIP43594.1"/>
    <property type="molecule type" value="Genomic_DNA"/>
</dbReference>
<dbReference type="GO" id="GO:0003796">
    <property type="term" value="F:lysozyme activity"/>
    <property type="evidence" value="ECO:0007669"/>
    <property type="project" value="InterPro"/>
</dbReference>
<dbReference type="InterPro" id="IPR017853">
    <property type="entry name" value="GH"/>
</dbReference>
<sequence length="149" mass="16138">MVERRIVRTLGKLTPIAMAAAIAITAPGLAAADAPRGPDVSSWQHVDGTGIDWFQVKASGHEFAMVKATESLNYVNPYFIQDCLVMRAAGVSRGPTTTQTFASPPKPRPPSIRRSSWVSTDLVTSRPFWISRTRRDCPPGRSSTGLIAT</sequence>
<feature type="chain" id="PRO_5038513084" evidence="3">
    <location>
        <begin position="31"/>
        <end position="149"/>
    </location>
</feature>
<evidence type="ECO:0000256" key="1">
    <source>
        <dbReference type="ARBA" id="ARBA00010646"/>
    </source>
</evidence>
<evidence type="ECO:0000313" key="5">
    <source>
        <dbReference type="Proteomes" id="UP000502345"/>
    </source>
</evidence>
<feature type="region of interest" description="Disordered" evidence="2">
    <location>
        <begin position="94"/>
        <end position="116"/>
    </location>
</feature>
<keyword evidence="3" id="KW-0732">Signal</keyword>
<name>A0A6G9D364_RHOER</name>
<evidence type="ECO:0000256" key="2">
    <source>
        <dbReference type="SAM" id="MobiDB-lite"/>
    </source>
</evidence>
<accession>A0A6G9D364</accession>
<dbReference type="AlphaFoldDB" id="A0A6G9D364"/>
<feature type="signal peptide" evidence="3">
    <location>
        <begin position="1"/>
        <end position="30"/>
    </location>
</feature>
<evidence type="ECO:0000313" key="4">
    <source>
        <dbReference type="EMBL" id="QIP43594.1"/>
    </source>
</evidence>
<dbReference type="GO" id="GO:0016998">
    <property type="term" value="P:cell wall macromolecule catabolic process"/>
    <property type="evidence" value="ECO:0007669"/>
    <property type="project" value="InterPro"/>
</dbReference>
<dbReference type="SUPFAM" id="SSF51445">
    <property type="entry name" value="(Trans)glycosidases"/>
    <property type="match status" value="1"/>
</dbReference>
<dbReference type="Pfam" id="PF01183">
    <property type="entry name" value="Glyco_hydro_25"/>
    <property type="match status" value="1"/>
</dbReference>
<dbReference type="InterPro" id="IPR002053">
    <property type="entry name" value="Glyco_hydro_25"/>
</dbReference>
<protein>
    <submittedName>
        <fullName evidence="4">Uncharacterized protein</fullName>
    </submittedName>
</protein>
<dbReference type="Proteomes" id="UP000502345">
    <property type="component" value="Chromosome"/>
</dbReference>
<dbReference type="Gene3D" id="3.20.20.80">
    <property type="entry name" value="Glycosidases"/>
    <property type="match status" value="1"/>
</dbReference>
<dbReference type="GO" id="GO:0009253">
    <property type="term" value="P:peptidoglycan catabolic process"/>
    <property type="evidence" value="ECO:0007669"/>
    <property type="project" value="InterPro"/>
</dbReference>